<sequence length="113" mass="12738">MRKRHWEGLIKWLSNEIAGNGGLCQVSLHKLYGYLCQDSLRTDQCTQYGIEKLHQQVVGVVSQHAREWINADSGIAPSLNTSEQAAINLQAKIAVYQCLEQLDLISYSTIYSQ</sequence>
<accession>A0A5J4UXE6</accession>
<proteinExistence type="predicted"/>
<comment type="caution">
    <text evidence="1">The sequence shown here is derived from an EMBL/GenBank/DDBJ whole genome shotgun (WGS) entry which is preliminary data.</text>
</comment>
<dbReference type="EMBL" id="SNRW01011642">
    <property type="protein sequence ID" value="KAA6374884.1"/>
    <property type="molecule type" value="Genomic_DNA"/>
</dbReference>
<dbReference type="AlphaFoldDB" id="A0A5J4UXE6"/>
<name>A0A5J4UXE6_9EUKA</name>
<evidence type="ECO:0000313" key="2">
    <source>
        <dbReference type="Proteomes" id="UP000324800"/>
    </source>
</evidence>
<organism evidence="1 2">
    <name type="scientific">Streblomastix strix</name>
    <dbReference type="NCBI Taxonomy" id="222440"/>
    <lineage>
        <taxon>Eukaryota</taxon>
        <taxon>Metamonada</taxon>
        <taxon>Preaxostyla</taxon>
        <taxon>Oxymonadida</taxon>
        <taxon>Streblomastigidae</taxon>
        <taxon>Streblomastix</taxon>
    </lineage>
</organism>
<protein>
    <submittedName>
        <fullName evidence="1">Uncharacterized protein</fullName>
    </submittedName>
</protein>
<evidence type="ECO:0000313" key="1">
    <source>
        <dbReference type="EMBL" id="KAA6374884.1"/>
    </source>
</evidence>
<dbReference type="OrthoDB" id="10263328at2759"/>
<dbReference type="Proteomes" id="UP000324800">
    <property type="component" value="Unassembled WGS sequence"/>
</dbReference>
<reference evidence="1 2" key="1">
    <citation type="submission" date="2019-03" db="EMBL/GenBank/DDBJ databases">
        <title>Single cell metagenomics reveals metabolic interactions within the superorganism composed of flagellate Streblomastix strix and complex community of Bacteroidetes bacteria on its surface.</title>
        <authorList>
            <person name="Treitli S.C."/>
            <person name="Kolisko M."/>
            <person name="Husnik F."/>
            <person name="Keeling P."/>
            <person name="Hampl V."/>
        </authorList>
    </citation>
    <scope>NUCLEOTIDE SEQUENCE [LARGE SCALE GENOMIC DNA]</scope>
    <source>
        <strain evidence="1">ST1C</strain>
    </source>
</reference>
<gene>
    <name evidence="1" type="ORF">EZS28_029587</name>
</gene>